<accession>A0A7W9UKM5</accession>
<comment type="caution">
    <text evidence="2">The sequence shown here is derived from an EMBL/GenBank/DDBJ whole genome shotgun (WGS) entry which is preliminary data.</text>
</comment>
<gene>
    <name evidence="2" type="ORF">BJY24_005548</name>
</gene>
<proteinExistence type="predicted"/>
<keyword evidence="1" id="KW-0812">Transmembrane</keyword>
<dbReference type="RefSeq" id="WP_040754196.1">
    <property type="nucleotide sequence ID" value="NZ_JACHIT010000002.1"/>
</dbReference>
<reference evidence="2 3" key="1">
    <citation type="submission" date="2020-08" db="EMBL/GenBank/DDBJ databases">
        <title>Sequencing the genomes of 1000 actinobacteria strains.</title>
        <authorList>
            <person name="Klenk H.-P."/>
        </authorList>
    </citation>
    <scope>NUCLEOTIDE SEQUENCE [LARGE SCALE GENOMIC DNA]</scope>
    <source>
        <strain evidence="2 3">DSM 43582</strain>
    </source>
</reference>
<keyword evidence="1" id="KW-1133">Transmembrane helix</keyword>
<organism evidence="2 3">
    <name type="scientific">Nocardia transvalensis</name>
    <dbReference type="NCBI Taxonomy" id="37333"/>
    <lineage>
        <taxon>Bacteria</taxon>
        <taxon>Bacillati</taxon>
        <taxon>Actinomycetota</taxon>
        <taxon>Actinomycetes</taxon>
        <taxon>Mycobacteriales</taxon>
        <taxon>Nocardiaceae</taxon>
        <taxon>Nocardia</taxon>
    </lineage>
</organism>
<keyword evidence="1" id="KW-0472">Membrane</keyword>
<dbReference type="Proteomes" id="UP000540412">
    <property type="component" value="Unassembled WGS sequence"/>
</dbReference>
<dbReference type="AlphaFoldDB" id="A0A7W9UKM5"/>
<evidence type="ECO:0000313" key="2">
    <source>
        <dbReference type="EMBL" id="MBB5916636.1"/>
    </source>
</evidence>
<evidence type="ECO:0000256" key="1">
    <source>
        <dbReference type="SAM" id="Phobius"/>
    </source>
</evidence>
<name>A0A7W9UKM5_9NOCA</name>
<evidence type="ECO:0000313" key="3">
    <source>
        <dbReference type="Proteomes" id="UP000540412"/>
    </source>
</evidence>
<sequence>MSSGAVVTLLIGIAMLILPAWLTIHLVRRQRRLAAWSRTEATVRHVWKKKNQSSATGTSSTETSIHARYEYRDTADIQHTGEVGHLAKPKVGDIVEIMYDPDDPKASETVNGGSVVGRIINYGFVFLFFGGFAIFLILASLDLISM</sequence>
<evidence type="ECO:0008006" key="4">
    <source>
        <dbReference type="Google" id="ProtNLM"/>
    </source>
</evidence>
<dbReference type="EMBL" id="JACHIT010000002">
    <property type="protein sequence ID" value="MBB5916636.1"/>
    <property type="molecule type" value="Genomic_DNA"/>
</dbReference>
<feature type="transmembrane region" description="Helical" evidence="1">
    <location>
        <begin position="6"/>
        <end position="27"/>
    </location>
</feature>
<protein>
    <recommendedName>
        <fullName evidence="4">DUF3592 domain-containing protein</fullName>
    </recommendedName>
</protein>
<keyword evidence="3" id="KW-1185">Reference proteome</keyword>
<feature type="transmembrane region" description="Helical" evidence="1">
    <location>
        <begin position="119"/>
        <end position="141"/>
    </location>
</feature>